<reference evidence="2" key="1">
    <citation type="submission" date="2016-06" db="EMBL/GenBank/DDBJ databases">
        <authorList>
            <person name="Nascimento L."/>
            <person name="Pereira R.V."/>
            <person name="Martins L.F."/>
            <person name="Quaggio R.B."/>
            <person name="Silva A.M."/>
            <person name="Setubal J.C."/>
        </authorList>
    </citation>
    <scope>NUCLEOTIDE SEQUENCE [LARGE SCALE GENOMIC DNA]</scope>
</reference>
<sequence>MFMGYRAHPKRRIWRWTGMRGVTGHRDRSSGQDIGRGERRVRFCIFRAFHMRHDTVDRVIFVIGIYPFFRHLTQSMIFDKLFIDNENRYQLSMQNIRNSSLKS</sequence>
<dbReference type="AlphaFoldDB" id="A0A1Y3PG17"/>
<dbReference type="Proteomes" id="UP000196475">
    <property type="component" value="Unassembled WGS sequence"/>
</dbReference>
<gene>
    <name evidence="1" type="ORF">BAA01_01755</name>
</gene>
<name>A0A1Y3PG17_9BACI</name>
<organism evidence="1 2">
    <name type="scientific">Bacillus thermozeamaize</name>
    <dbReference type="NCBI Taxonomy" id="230954"/>
    <lineage>
        <taxon>Bacteria</taxon>
        <taxon>Bacillati</taxon>
        <taxon>Bacillota</taxon>
        <taxon>Bacilli</taxon>
        <taxon>Bacillales</taxon>
        <taxon>Bacillaceae</taxon>
        <taxon>Bacillus</taxon>
    </lineage>
</organism>
<protein>
    <submittedName>
        <fullName evidence="1">Uncharacterized protein</fullName>
    </submittedName>
</protein>
<evidence type="ECO:0000313" key="2">
    <source>
        <dbReference type="Proteomes" id="UP000196475"/>
    </source>
</evidence>
<evidence type="ECO:0000313" key="1">
    <source>
        <dbReference type="EMBL" id="OUM86084.1"/>
    </source>
</evidence>
<accession>A0A1Y3PG17</accession>
<comment type="caution">
    <text evidence="1">The sequence shown here is derived from an EMBL/GenBank/DDBJ whole genome shotgun (WGS) entry which is preliminary data.</text>
</comment>
<proteinExistence type="predicted"/>
<dbReference type="EMBL" id="LZRT01000094">
    <property type="protein sequence ID" value="OUM86084.1"/>
    <property type="molecule type" value="Genomic_DNA"/>
</dbReference>